<protein>
    <submittedName>
        <fullName evidence="1">Uncharacterized protein</fullName>
    </submittedName>
</protein>
<dbReference type="EMBL" id="RJNM01000005">
    <property type="protein sequence ID" value="RSI71206.1"/>
    <property type="molecule type" value="Genomic_DNA"/>
</dbReference>
<sequence length="231" mass="26556">MHTSLVNEVEKELGSGSMNQIKGNGFIITEENGNYTMSWMTGGFQDREVTYSVSKELVDKALRSEQDAYEVELFLQTGDWVTKESKEIARQNYFRSTPTRILVNPSSVKRLFSNQEFEGLLKKAISLELKPTELDAIGTVENHLELLLVDPLEWQEEIEAVHLEILQEKMNNYIHFLESKQYVERYGDKFDKKVIHITFQYSPSDNGLAFLAAVQKVLQPTDMSLKVELPE</sequence>
<evidence type="ECO:0000313" key="2">
    <source>
        <dbReference type="Proteomes" id="UP000272687"/>
    </source>
</evidence>
<proteinExistence type="predicted"/>
<dbReference type="AlphaFoldDB" id="A0A428C085"/>
<dbReference type="Pfam" id="PF20212">
    <property type="entry name" value="DUF6572"/>
    <property type="match status" value="1"/>
</dbReference>
<comment type="caution">
    <text evidence="1">The sequence shown here is derived from an EMBL/GenBank/DDBJ whole genome shotgun (WGS) entry which is preliminary data.</text>
</comment>
<name>A0A428C085_STROR</name>
<organism evidence="1 2">
    <name type="scientific">Streptococcus oralis</name>
    <dbReference type="NCBI Taxonomy" id="1303"/>
    <lineage>
        <taxon>Bacteria</taxon>
        <taxon>Bacillati</taxon>
        <taxon>Bacillota</taxon>
        <taxon>Bacilli</taxon>
        <taxon>Lactobacillales</taxon>
        <taxon>Streptococcaceae</taxon>
        <taxon>Streptococcus</taxon>
    </lineage>
</organism>
<dbReference type="Proteomes" id="UP000272687">
    <property type="component" value="Unassembled WGS sequence"/>
</dbReference>
<gene>
    <name evidence="1" type="ORF">D8860_04290</name>
</gene>
<evidence type="ECO:0000313" key="1">
    <source>
        <dbReference type="EMBL" id="RSI71206.1"/>
    </source>
</evidence>
<reference evidence="1 2" key="1">
    <citation type="submission" date="2018-11" db="EMBL/GenBank/DDBJ databases">
        <title>Species Designations Belie Phenotypic and Genotypic Heterogeneity in Oral Streptococci.</title>
        <authorList>
            <person name="Velsko I."/>
        </authorList>
    </citation>
    <scope>NUCLEOTIDE SEQUENCE [LARGE SCALE GENOMIC DNA]</scope>
    <source>
        <strain evidence="1 2">BCC50</strain>
    </source>
</reference>
<dbReference type="InterPro" id="IPR046702">
    <property type="entry name" value="DUF6572"/>
</dbReference>
<accession>A0A428C085</accession>